<dbReference type="AlphaFoldDB" id="A0A975R102"/>
<keyword evidence="2" id="KW-0479">Metal-binding</keyword>
<evidence type="ECO:0000259" key="5">
    <source>
        <dbReference type="PROSITE" id="PS51747"/>
    </source>
</evidence>
<dbReference type="KEGG" id="ajg:KKR91_16370"/>
<dbReference type="Gene3D" id="3.40.140.10">
    <property type="entry name" value="Cytidine Deaminase, domain 2"/>
    <property type="match status" value="1"/>
</dbReference>
<organism evidence="6 7">
    <name type="scientific">Arthrobacter jiangjiafuii</name>
    <dbReference type="NCBI Taxonomy" id="2817475"/>
    <lineage>
        <taxon>Bacteria</taxon>
        <taxon>Bacillati</taxon>
        <taxon>Actinomycetota</taxon>
        <taxon>Actinomycetes</taxon>
        <taxon>Micrococcales</taxon>
        <taxon>Micrococcaceae</taxon>
        <taxon>Arthrobacter</taxon>
    </lineage>
</organism>
<evidence type="ECO:0000256" key="2">
    <source>
        <dbReference type="ARBA" id="ARBA00022723"/>
    </source>
</evidence>
<keyword evidence="4" id="KW-0862">Zinc</keyword>
<dbReference type="FunFam" id="3.40.140.10:FF:000011">
    <property type="entry name" value="tRNA-specific adenosine deaminase"/>
    <property type="match status" value="1"/>
</dbReference>
<dbReference type="InterPro" id="IPR016193">
    <property type="entry name" value="Cytidine_deaminase-like"/>
</dbReference>
<dbReference type="InterPro" id="IPR002125">
    <property type="entry name" value="CMP_dCMP_dom"/>
</dbReference>
<dbReference type="CDD" id="cd01285">
    <property type="entry name" value="nucleoside_deaminase"/>
    <property type="match status" value="1"/>
</dbReference>
<name>A0A975R102_9MICC</name>
<dbReference type="GO" id="GO:0006152">
    <property type="term" value="P:purine nucleoside catabolic process"/>
    <property type="evidence" value="ECO:0007669"/>
    <property type="project" value="TreeGrafter"/>
</dbReference>
<evidence type="ECO:0000256" key="4">
    <source>
        <dbReference type="ARBA" id="ARBA00022833"/>
    </source>
</evidence>
<dbReference type="Pfam" id="PF00383">
    <property type="entry name" value="dCMP_cyt_deam_1"/>
    <property type="match status" value="1"/>
</dbReference>
<evidence type="ECO:0000256" key="3">
    <source>
        <dbReference type="ARBA" id="ARBA00022801"/>
    </source>
</evidence>
<evidence type="ECO:0000313" key="7">
    <source>
        <dbReference type="Proteomes" id="UP000676885"/>
    </source>
</evidence>
<reference evidence="6 7" key="1">
    <citation type="submission" date="2021-05" db="EMBL/GenBank/DDBJ databases">
        <title>Novel species in genus Arthrobacter.</title>
        <authorList>
            <person name="Zhang G."/>
        </authorList>
    </citation>
    <scope>NUCLEOTIDE SEQUENCE [LARGE SCALE GENOMIC DNA]</scope>
    <source>
        <strain evidence="7">zg-ZUI227</strain>
    </source>
</reference>
<evidence type="ECO:0000256" key="1">
    <source>
        <dbReference type="ARBA" id="ARBA00006576"/>
    </source>
</evidence>
<keyword evidence="7" id="KW-1185">Reference proteome</keyword>
<dbReference type="RefSeq" id="WP_210227261.1">
    <property type="nucleotide sequence ID" value="NZ_CP076022.1"/>
</dbReference>
<dbReference type="GO" id="GO:0046872">
    <property type="term" value="F:metal ion binding"/>
    <property type="evidence" value="ECO:0007669"/>
    <property type="project" value="UniProtKB-KW"/>
</dbReference>
<feature type="domain" description="CMP/dCMP-type deaminase" evidence="5">
    <location>
        <begin position="8"/>
        <end position="118"/>
    </location>
</feature>
<keyword evidence="3" id="KW-0378">Hydrolase</keyword>
<sequence>MTTSDMATSDAEYLSRAVTLATANVANNGGPFGAVVVTAEGKAFDGVNRVTASNDPTAHAEVSAIRNACAELGTFDLSGAVLYTSCEPCPMCLAASLWARVSRVVFAADRYDAAGAGFDDAAFYEYFEAPAAASLMPVSQLTEGDGSEAMSPFNAWNAAERRTDY</sequence>
<dbReference type="EMBL" id="CP076022">
    <property type="protein sequence ID" value="QWC09996.1"/>
    <property type="molecule type" value="Genomic_DNA"/>
</dbReference>
<protein>
    <submittedName>
        <fullName evidence="6">Nucleoside deaminase</fullName>
    </submittedName>
</protein>
<dbReference type="PANTHER" id="PTHR11079">
    <property type="entry name" value="CYTOSINE DEAMINASE FAMILY MEMBER"/>
    <property type="match status" value="1"/>
</dbReference>
<dbReference type="GO" id="GO:0047974">
    <property type="term" value="F:guanosine deaminase activity"/>
    <property type="evidence" value="ECO:0007669"/>
    <property type="project" value="TreeGrafter"/>
</dbReference>
<dbReference type="SUPFAM" id="SSF53927">
    <property type="entry name" value="Cytidine deaminase-like"/>
    <property type="match status" value="1"/>
</dbReference>
<proteinExistence type="inferred from homology"/>
<evidence type="ECO:0000313" key="6">
    <source>
        <dbReference type="EMBL" id="QWC09996.1"/>
    </source>
</evidence>
<dbReference type="Proteomes" id="UP000676885">
    <property type="component" value="Chromosome"/>
</dbReference>
<accession>A0A975R102</accession>
<dbReference type="PROSITE" id="PS51747">
    <property type="entry name" value="CYT_DCMP_DEAMINASES_2"/>
    <property type="match status" value="1"/>
</dbReference>
<comment type="similarity">
    <text evidence="1">Belongs to the cytidine and deoxycytidylate deaminase family.</text>
</comment>
<dbReference type="PANTHER" id="PTHR11079:SF161">
    <property type="entry name" value="CMP_DCMP-TYPE DEAMINASE DOMAIN-CONTAINING PROTEIN"/>
    <property type="match status" value="1"/>
</dbReference>
<gene>
    <name evidence="6" type="ORF">KKR91_16370</name>
</gene>